<feature type="non-terminal residue" evidence="1">
    <location>
        <position position="1"/>
    </location>
</feature>
<accession>A0A2K3KW35</accession>
<dbReference type="Proteomes" id="UP000236291">
    <property type="component" value="Unassembled WGS sequence"/>
</dbReference>
<comment type="caution">
    <text evidence="1">The sequence shown here is derived from an EMBL/GenBank/DDBJ whole genome shotgun (WGS) entry which is preliminary data.</text>
</comment>
<dbReference type="AlphaFoldDB" id="A0A2K3KW35"/>
<name>A0A2K3KW35_TRIPR</name>
<reference evidence="1 2" key="2">
    <citation type="journal article" date="2017" name="Front. Plant Sci.">
        <title>Gene Classification and Mining of Molecular Markers Useful in Red Clover (Trifolium pratense) Breeding.</title>
        <authorList>
            <person name="Istvanek J."/>
            <person name="Dluhosova J."/>
            <person name="Dluhos P."/>
            <person name="Patkova L."/>
            <person name="Nedelnik J."/>
            <person name="Repkova J."/>
        </authorList>
    </citation>
    <scope>NUCLEOTIDE SEQUENCE [LARGE SCALE GENOMIC DNA]</scope>
    <source>
        <strain evidence="2">cv. Tatra</strain>
        <tissue evidence="1">Young leaves</tissue>
    </source>
</reference>
<evidence type="ECO:0000313" key="1">
    <source>
        <dbReference type="EMBL" id="PNX70499.1"/>
    </source>
</evidence>
<dbReference type="EMBL" id="ASHM01113929">
    <property type="protein sequence ID" value="PNX70499.1"/>
    <property type="molecule type" value="Genomic_DNA"/>
</dbReference>
<evidence type="ECO:0000313" key="2">
    <source>
        <dbReference type="Proteomes" id="UP000236291"/>
    </source>
</evidence>
<organism evidence="1 2">
    <name type="scientific">Trifolium pratense</name>
    <name type="common">Red clover</name>
    <dbReference type="NCBI Taxonomy" id="57577"/>
    <lineage>
        <taxon>Eukaryota</taxon>
        <taxon>Viridiplantae</taxon>
        <taxon>Streptophyta</taxon>
        <taxon>Embryophyta</taxon>
        <taxon>Tracheophyta</taxon>
        <taxon>Spermatophyta</taxon>
        <taxon>Magnoliopsida</taxon>
        <taxon>eudicotyledons</taxon>
        <taxon>Gunneridae</taxon>
        <taxon>Pentapetalae</taxon>
        <taxon>rosids</taxon>
        <taxon>fabids</taxon>
        <taxon>Fabales</taxon>
        <taxon>Fabaceae</taxon>
        <taxon>Papilionoideae</taxon>
        <taxon>50 kb inversion clade</taxon>
        <taxon>NPAAA clade</taxon>
        <taxon>Hologalegina</taxon>
        <taxon>IRL clade</taxon>
        <taxon>Trifolieae</taxon>
        <taxon>Trifolium</taxon>
    </lineage>
</organism>
<protein>
    <submittedName>
        <fullName evidence="1">Uncharacterized protein</fullName>
    </submittedName>
</protein>
<proteinExistence type="predicted"/>
<gene>
    <name evidence="1" type="ORF">L195_g057454</name>
</gene>
<reference evidence="1 2" key="1">
    <citation type="journal article" date="2014" name="Am. J. Bot.">
        <title>Genome assembly and annotation for red clover (Trifolium pratense; Fabaceae).</title>
        <authorList>
            <person name="Istvanek J."/>
            <person name="Jaros M."/>
            <person name="Krenek A."/>
            <person name="Repkova J."/>
        </authorList>
    </citation>
    <scope>NUCLEOTIDE SEQUENCE [LARGE SCALE GENOMIC DNA]</scope>
    <source>
        <strain evidence="2">cv. Tatra</strain>
        <tissue evidence="1">Young leaves</tissue>
    </source>
</reference>
<sequence length="39" mass="4387">LTEALWNNEGKPVELIVIRPRIGQLKLTVTVGTSPKMKR</sequence>